<dbReference type="AlphaFoldDB" id="A0A4U5K4B0"/>
<evidence type="ECO:0000259" key="3">
    <source>
        <dbReference type="Pfam" id="PF03358"/>
    </source>
</evidence>
<dbReference type="GO" id="GO:0010181">
    <property type="term" value="F:FMN binding"/>
    <property type="evidence" value="ECO:0007669"/>
    <property type="project" value="TreeGrafter"/>
</dbReference>
<sequence length="196" mass="21669">MIKIALIVGSTRPQRFADVPARWIAQGAAARPDLRMETLDLRDYALPFYQEPASPLASNGVYTHPAAETWRSKIGEFDGYIATVAEYNHGPTAVMKNALDSAFYEWNRKPIAFVGYGGAGGVRAIEQLRGVAIELQMAPVKAEVNIAMEPFVGMLTQGKTPDDYEHLVKARETMFDQLVWWGNALKAARERLAQAA</sequence>
<evidence type="ECO:0000313" key="5">
    <source>
        <dbReference type="Proteomes" id="UP000308707"/>
    </source>
</evidence>
<dbReference type="GO" id="GO:0016491">
    <property type="term" value="F:oxidoreductase activity"/>
    <property type="evidence" value="ECO:0007669"/>
    <property type="project" value="InterPro"/>
</dbReference>
<dbReference type="OrthoDB" id="9812295at2"/>
<dbReference type="PANTHER" id="PTHR30543">
    <property type="entry name" value="CHROMATE REDUCTASE"/>
    <property type="match status" value="1"/>
</dbReference>
<keyword evidence="2" id="KW-0288">FMN</keyword>
<keyword evidence="2" id="KW-0285">Flavoprotein</keyword>
<dbReference type="EMBL" id="SZUA01000001">
    <property type="protein sequence ID" value="TKR33889.1"/>
    <property type="molecule type" value="Genomic_DNA"/>
</dbReference>
<protein>
    <submittedName>
        <fullName evidence="4">NAD(P)H-dependent oxidoreductase</fullName>
    </submittedName>
</protein>
<evidence type="ECO:0000313" key="4">
    <source>
        <dbReference type="EMBL" id="TKR33889.1"/>
    </source>
</evidence>
<comment type="caution">
    <text evidence="4">The sequence shown here is derived from an EMBL/GenBank/DDBJ whole genome shotgun (WGS) entry which is preliminary data.</text>
</comment>
<dbReference type="Proteomes" id="UP000308707">
    <property type="component" value="Unassembled WGS sequence"/>
</dbReference>
<dbReference type="PANTHER" id="PTHR30543:SF21">
    <property type="entry name" value="NAD(P)H-DEPENDENT FMN REDUCTASE LOT6"/>
    <property type="match status" value="1"/>
</dbReference>
<dbReference type="RefSeq" id="WP_137266094.1">
    <property type="nucleotide sequence ID" value="NZ_SZUA01000001.1"/>
</dbReference>
<name>A0A4U5K4B0_9GAMM</name>
<accession>A0A4U5K4B0</accession>
<feature type="domain" description="NADPH-dependent FMN reductase-like" evidence="3">
    <location>
        <begin position="2"/>
        <end position="147"/>
    </location>
</feature>
<organism evidence="4 5">
    <name type="scientific">Luteimonas gilva</name>
    <dbReference type="NCBI Taxonomy" id="2572684"/>
    <lineage>
        <taxon>Bacteria</taxon>
        <taxon>Pseudomonadati</taxon>
        <taxon>Pseudomonadota</taxon>
        <taxon>Gammaproteobacteria</taxon>
        <taxon>Lysobacterales</taxon>
        <taxon>Lysobacteraceae</taxon>
        <taxon>Luteimonas</taxon>
    </lineage>
</organism>
<keyword evidence="5" id="KW-1185">Reference proteome</keyword>
<dbReference type="InterPro" id="IPR005025">
    <property type="entry name" value="FMN_Rdtase-like_dom"/>
</dbReference>
<dbReference type="Pfam" id="PF03358">
    <property type="entry name" value="FMN_red"/>
    <property type="match status" value="1"/>
</dbReference>
<gene>
    <name evidence="4" type="ORF">FCE95_06360</name>
</gene>
<dbReference type="InterPro" id="IPR050712">
    <property type="entry name" value="NAD(P)H-dep_reductase"/>
</dbReference>
<proteinExistence type="predicted"/>
<evidence type="ECO:0000256" key="2">
    <source>
        <dbReference type="ARBA" id="ARBA00022643"/>
    </source>
</evidence>
<dbReference type="SUPFAM" id="SSF52218">
    <property type="entry name" value="Flavoproteins"/>
    <property type="match status" value="1"/>
</dbReference>
<dbReference type="InterPro" id="IPR029039">
    <property type="entry name" value="Flavoprotein-like_sf"/>
</dbReference>
<comment type="cofactor">
    <cofactor evidence="1">
        <name>FMN</name>
        <dbReference type="ChEBI" id="CHEBI:58210"/>
    </cofactor>
</comment>
<dbReference type="Gene3D" id="3.40.50.360">
    <property type="match status" value="1"/>
</dbReference>
<evidence type="ECO:0000256" key="1">
    <source>
        <dbReference type="ARBA" id="ARBA00001917"/>
    </source>
</evidence>
<reference evidence="4 5" key="1">
    <citation type="submission" date="2019-04" db="EMBL/GenBank/DDBJ databases">
        <title>Reference strain of H23.</title>
        <authorList>
            <person name="Luo X."/>
        </authorList>
    </citation>
    <scope>NUCLEOTIDE SEQUENCE [LARGE SCALE GENOMIC DNA]</scope>
    <source>
        <strain evidence="4 5">H23</strain>
    </source>
</reference>
<dbReference type="GO" id="GO:0005829">
    <property type="term" value="C:cytosol"/>
    <property type="evidence" value="ECO:0007669"/>
    <property type="project" value="TreeGrafter"/>
</dbReference>